<evidence type="ECO:0000256" key="18">
    <source>
        <dbReference type="PIRSR" id="PIRSR634016-4"/>
    </source>
</evidence>
<dbReference type="Pfam" id="PF11838">
    <property type="entry name" value="ERAP1_C"/>
    <property type="match status" value="1"/>
</dbReference>
<dbReference type="Pfam" id="PF17900">
    <property type="entry name" value="Peptidase_M1_N"/>
    <property type="match status" value="1"/>
</dbReference>
<dbReference type="FunFam" id="1.10.390.10:FF:000016">
    <property type="entry name" value="Glutamyl aminopeptidase"/>
    <property type="match status" value="1"/>
</dbReference>
<dbReference type="PANTHER" id="PTHR11533">
    <property type="entry name" value="PROTEASE M1 ZINC METALLOPROTEASE"/>
    <property type="match status" value="1"/>
</dbReference>
<keyword evidence="6 19" id="KW-0812">Transmembrane</keyword>
<dbReference type="InterPro" id="IPR050344">
    <property type="entry name" value="Peptidase_M1_aminopeptidases"/>
</dbReference>
<feature type="domain" description="ERAP1-like C-terminal" evidence="21">
    <location>
        <begin position="660"/>
        <end position="955"/>
    </location>
</feature>
<evidence type="ECO:0000313" key="23">
    <source>
        <dbReference type="EnsemblMetazoa" id="G9737.1:cds"/>
    </source>
</evidence>
<keyword evidence="10" id="KW-0735">Signal-anchor</keyword>
<proteinExistence type="inferred from homology"/>
<dbReference type="EnsemblMetazoa" id="G9737.1">
    <property type="protein sequence ID" value="G9737.1:cds"/>
    <property type="gene ID" value="G9737"/>
</dbReference>
<dbReference type="GO" id="GO:0042277">
    <property type="term" value="F:peptide binding"/>
    <property type="evidence" value="ECO:0007669"/>
    <property type="project" value="TreeGrafter"/>
</dbReference>
<keyword evidence="8" id="KW-0378">Hydrolase</keyword>
<dbReference type="GO" id="GO:0070006">
    <property type="term" value="F:metalloaminopeptidase activity"/>
    <property type="evidence" value="ECO:0007669"/>
    <property type="project" value="TreeGrafter"/>
</dbReference>
<dbReference type="InterPro" id="IPR014782">
    <property type="entry name" value="Peptidase_M1_dom"/>
</dbReference>
<evidence type="ECO:0000256" key="5">
    <source>
        <dbReference type="ARBA" id="ARBA00022670"/>
    </source>
</evidence>
<dbReference type="CDD" id="cd09601">
    <property type="entry name" value="M1_APN-Q_like"/>
    <property type="match status" value="1"/>
</dbReference>
<dbReference type="SUPFAM" id="SSF55486">
    <property type="entry name" value="Metalloproteases ('zincins'), catalytic domain"/>
    <property type="match status" value="1"/>
</dbReference>
<dbReference type="InterPro" id="IPR045357">
    <property type="entry name" value="Aminopeptidase_N-like_N"/>
</dbReference>
<dbReference type="GO" id="GO:0043171">
    <property type="term" value="P:peptide catabolic process"/>
    <property type="evidence" value="ECO:0007669"/>
    <property type="project" value="TreeGrafter"/>
</dbReference>
<dbReference type="Gene3D" id="1.25.50.20">
    <property type="match status" value="2"/>
</dbReference>
<feature type="domain" description="Peptidase M1 membrane alanine aminopeptidase" evidence="20">
    <location>
        <begin position="351"/>
        <end position="573"/>
    </location>
</feature>
<comment type="cofactor">
    <cofactor evidence="17">
        <name>Zn(2+)</name>
        <dbReference type="ChEBI" id="CHEBI:29105"/>
    </cofactor>
    <text evidence="17">Binds 1 zinc ion per subunit.</text>
</comment>
<dbReference type="Gene3D" id="2.60.40.1730">
    <property type="entry name" value="tricorn interacting facor f3 domain"/>
    <property type="match status" value="1"/>
</dbReference>
<dbReference type="AlphaFoldDB" id="A0A8W8P4C5"/>
<dbReference type="Pfam" id="PF01433">
    <property type="entry name" value="Peptidase_M1"/>
    <property type="match status" value="1"/>
</dbReference>
<evidence type="ECO:0000256" key="19">
    <source>
        <dbReference type="SAM" id="Phobius"/>
    </source>
</evidence>
<evidence type="ECO:0000256" key="9">
    <source>
        <dbReference type="ARBA" id="ARBA00022833"/>
    </source>
</evidence>
<name>A0A8W8P4C5_MAGGI</name>
<dbReference type="InterPro" id="IPR027268">
    <property type="entry name" value="Peptidase_M4/M1_CTD_sf"/>
</dbReference>
<keyword evidence="7 17" id="KW-0479">Metal-binding</keyword>
<evidence type="ECO:0000256" key="7">
    <source>
        <dbReference type="ARBA" id="ARBA00022723"/>
    </source>
</evidence>
<comment type="subcellular location">
    <subcellularLocation>
        <location evidence="1">Cell membrane</location>
    </subcellularLocation>
    <subcellularLocation>
        <location evidence="2">Membrane</location>
        <topology evidence="2">Single-pass type II membrane protein</topology>
    </subcellularLocation>
</comment>
<evidence type="ECO:0000313" key="24">
    <source>
        <dbReference type="Proteomes" id="UP000005408"/>
    </source>
</evidence>
<evidence type="ECO:0000256" key="3">
    <source>
        <dbReference type="ARBA" id="ARBA00010136"/>
    </source>
</evidence>
<dbReference type="GO" id="GO:0005615">
    <property type="term" value="C:extracellular space"/>
    <property type="evidence" value="ECO:0007669"/>
    <property type="project" value="TreeGrafter"/>
</dbReference>
<evidence type="ECO:0000259" key="20">
    <source>
        <dbReference type="Pfam" id="PF01433"/>
    </source>
</evidence>
<evidence type="ECO:0000256" key="4">
    <source>
        <dbReference type="ARBA" id="ARBA00022475"/>
    </source>
</evidence>
<protein>
    <recommendedName>
        <fullName evidence="25">Aminopeptidase</fullName>
    </recommendedName>
</protein>
<dbReference type="Proteomes" id="UP000005408">
    <property type="component" value="Unassembled WGS sequence"/>
</dbReference>
<dbReference type="GO" id="GO:0008270">
    <property type="term" value="F:zinc ion binding"/>
    <property type="evidence" value="ECO:0007669"/>
    <property type="project" value="InterPro"/>
</dbReference>
<dbReference type="FunFam" id="2.60.40.1730:FF:000012">
    <property type="entry name" value="Aminopeptidase N"/>
    <property type="match status" value="1"/>
</dbReference>
<dbReference type="GO" id="GO:0006508">
    <property type="term" value="P:proteolysis"/>
    <property type="evidence" value="ECO:0007669"/>
    <property type="project" value="UniProtKB-KW"/>
</dbReference>
<dbReference type="SUPFAM" id="SSF63737">
    <property type="entry name" value="Leukotriene A4 hydrolase N-terminal domain"/>
    <property type="match status" value="1"/>
</dbReference>
<evidence type="ECO:0000259" key="22">
    <source>
        <dbReference type="Pfam" id="PF17900"/>
    </source>
</evidence>
<dbReference type="InterPro" id="IPR024571">
    <property type="entry name" value="ERAP1-like_C_dom"/>
</dbReference>
<feature type="active site" description="Proton acceptor" evidence="16">
    <location>
        <position position="424"/>
    </location>
</feature>
<dbReference type="PANTHER" id="PTHR11533:SF301">
    <property type="entry name" value="AMINOPEPTIDASE"/>
    <property type="match status" value="1"/>
</dbReference>
<evidence type="ECO:0000256" key="12">
    <source>
        <dbReference type="ARBA" id="ARBA00023049"/>
    </source>
</evidence>
<keyword evidence="24" id="KW-1185">Reference proteome</keyword>
<comment type="similarity">
    <text evidence="3">Belongs to the peptidase M1 family.</text>
</comment>
<keyword evidence="9 17" id="KW-0862">Zinc</keyword>
<dbReference type="FunFam" id="2.60.40.1910:FF:000006">
    <property type="entry name" value="Aminopeptidase"/>
    <property type="match status" value="1"/>
</dbReference>
<evidence type="ECO:0000256" key="8">
    <source>
        <dbReference type="ARBA" id="ARBA00022801"/>
    </source>
</evidence>
<keyword evidence="5" id="KW-0645">Protease</keyword>
<feature type="domain" description="Aminopeptidase N-like N-terminal" evidence="22">
    <location>
        <begin position="126"/>
        <end position="316"/>
    </location>
</feature>
<dbReference type="PRINTS" id="PR00756">
    <property type="entry name" value="ALADIPTASE"/>
</dbReference>
<keyword evidence="15" id="KW-0325">Glycoprotein</keyword>
<keyword evidence="13 19" id="KW-0472">Membrane</keyword>
<feature type="binding site" evidence="17">
    <location>
        <position position="446"/>
    </location>
    <ligand>
        <name>Zn(2+)</name>
        <dbReference type="ChEBI" id="CHEBI:29105"/>
        <note>catalytic</note>
    </ligand>
</feature>
<dbReference type="InterPro" id="IPR034016">
    <property type="entry name" value="M1_APN-typ"/>
</dbReference>
<evidence type="ECO:0000256" key="11">
    <source>
        <dbReference type="ARBA" id="ARBA00022989"/>
    </source>
</evidence>
<feature type="binding site" evidence="17">
    <location>
        <position position="427"/>
    </location>
    <ligand>
        <name>Zn(2+)</name>
        <dbReference type="ChEBI" id="CHEBI:29105"/>
        <note>catalytic</note>
    </ligand>
</feature>
<sequence>MGKAESFDFSDMAKYNSEAELTPGSGKKGCFISIFVGVLILCLVVCLVIGVGLLVYFAGKGTTCSDAPADTDSSNAGLIDKCKEVIDDGDTSICNACRKTTTTIPSTTPAPTSILQDVRLPRSVLPELYTVELQPNLYDGPPEEFTFNGTVRIRVKCHQSTNNITLHSNQLNLTDEIRVTSADSSHSVHYRSHEFDTKRQFLIIFTNVPLTQGHYYDLDLAFIGPLKDDLHGLYLSSYQRNNKTIYAAVTQFQATDLRKAFPCFDEPAIKAKFKATLVRKSKMTSLSNMPILNSKDRGNGWIADSFNVTPPVSSYLLAFIICDFDYKENMTSNGIRYRAWARPEAVSQTEYALSVGTRILSYFEDYFGIPFPLPKQDMIAVPDFAAGAMENWGLITYRETAMLYDPQESSESNKQRVAVVVSHELAHQWFGNLVTPSWWDDLWLNEGFASFIEYMGVDHVHPDWKMFDQIVVEDVQDVFNFDGLVTSHPVYVPVYHPDQISEIFDRISYGKGSSIIRMMRFFLGEETFRNGLKRYLNNLAYKAAFHDDLWFALGNQSAIENKNLNVKAIMDTWTLQMNYPVVNVTVMADGDIQITQKRYLRDYHAVDPLTYVSPFNYHWEIPFTYTTKSNTTFDLTDADIHWMHKTDKEVISGSVLQSDWILGNVRQYGYYRVTYSDENWNKLINQLNEDHTVIHPTNRAQMINDAWNLAKSGDVSMTIALKTVNYLDKEKEFIPWKASLGELGYVDSMLERTALYGPFSRFMKHKVSGIFTPSAFSSSNFTHLESYVNTLIAAEACKYGIESCVSEASRLYKQWMSDPSNNPIRASVRLTVYCSAIRHGGTEEWDFAYRMYKQSNVASEQSRLMLAMSCSSKVWVLGRYLQYSIDPTKIRKQDATNVIVYISENEIGRGLTWDFVRENWERLMREQGSVLYKFARLVSGILTKFNTRFELKQFSKSSKWLNFPYLKFGSSFFAFTRLISGVTAPFNTNFELKQLEDFVKLHPNMGSGTRAFQQAIEKTLGNINWMDQNYHIVKQWLADQGFLSA</sequence>
<evidence type="ECO:0000256" key="13">
    <source>
        <dbReference type="ARBA" id="ARBA00023136"/>
    </source>
</evidence>
<dbReference type="InterPro" id="IPR042097">
    <property type="entry name" value="Aminopeptidase_N-like_N_sf"/>
</dbReference>
<dbReference type="Gene3D" id="1.10.390.10">
    <property type="entry name" value="Neutral Protease Domain 2"/>
    <property type="match status" value="1"/>
</dbReference>
<evidence type="ECO:0000256" key="1">
    <source>
        <dbReference type="ARBA" id="ARBA00004236"/>
    </source>
</evidence>
<dbReference type="InterPro" id="IPR001930">
    <property type="entry name" value="Peptidase_M1"/>
</dbReference>
<feature type="site" description="Transition state stabilizer" evidence="18">
    <location>
        <position position="509"/>
    </location>
</feature>
<evidence type="ECO:0000256" key="16">
    <source>
        <dbReference type="PIRSR" id="PIRSR634016-1"/>
    </source>
</evidence>
<dbReference type="GO" id="GO:0005737">
    <property type="term" value="C:cytoplasm"/>
    <property type="evidence" value="ECO:0007669"/>
    <property type="project" value="TreeGrafter"/>
</dbReference>
<evidence type="ECO:0000256" key="14">
    <source>
        <dbReference type="ARBA" id="ARBA00023157"/>
    </source>
</evidence>
<organism evidence="23 24">
    <name type="scientific">Magallana gigas</name>
    <name type="common">Pacific oyster</name>
    <name type="synonym">Crassostrea gigas</name>
    <dbReference type="NCBI Taxonomy" id="29159"/>
    <lineage>
        <taxon>Eukaryota</taxon>
        <taxon>Metazoa</taxon>
        <taxon>Spiralia</taxon>
        <taxon>Lophotrochozoa</taxon>
        <taxon>Mollusca</taxon>
        <taxon>Bivalvia</taxon>
        <taxon>Autobranchia</taxon>
        <taxon>Pteriomorphia</taxon>
        <taxon>Ostreida</taxon>
        <taxon>Ostreoidea</taxon>
        <taxon>Ostreidae</taxon>
        <taxon>Magallana</taxon>
    </lineage>
</organism>
<evidence type="ECO:0000256" key="17">
    <source>
        <dbReference type="PIRSR" id="PIRSR634016-3"/>
    </source>
</evidence>
<keyword evidence="11 19" id="KW-1133">Transmembrane helix</keyword>
<keyword evidence="14" id="KW-1015">Disulfide bond</keyword>
<evidence type="ECO:0000256" key="2">
    <source>
        <dbReference type="ARBA" id="ARBA00004606"/>
    </source>
</evidence>
<evidence type="ECO:0000256" key="10">
    <source>
        <dbReference type="ARBA" id="ARBA00022968"/>
    </source>
</evidence>
<dbReference type="GO" id="GO:0005886">
    <property type="term" value="C:plasma membrane"/>
    <property type="evidence" value="ECO:0007669"/>
    <property type="project" value="UniProtKB-SubCell"/>
</dbReference>
<evidence type="ECO:0008006" key="25">
    <source>
        <dbReference type="Google" id="ProtNLM"/>
    </source>
</evidence>
<accession>A0A8W8P4C5</accession>
<dbReference type="FunFam" id="1.25.50.20:FF:000001">
    <property type="entry name" value="Aminopeptidase"/>
    <property type="match status" value="1"/>
</dbReference>
<keyword evidence="12" id="KW-0482">Metalloprotease</keyword>
<dbReference type="Gene3D" id="2.60.40.1910">
    <property type="match status" value="1"/>
</dbReference>
<evidence type="ECO:0000256" key="6">
    <source>
        <dbReference type="ARBA" id="ARBA00022692"/>
    </source>
</evidence>
<evidence type="ECO:0000256" key="15">
    <source>
        <dbReference type="ARBA" id="ARBA00023180"/>
    </source>
</evidence>
<reference evidence="23" key="1">
    <citation type="submission" date="2022-08" db="UniProtKB">
        <authorList>
            <consortium name="EnsemblMetazoa"/>
        </authorList>
    </citation>
    <scope>IDENTIFICATION</scope>
    <source>
        <strain evidence="23">05x7-T-G4-1.051#20</strain>
    </source>
</reference>
<feature type="transmembrane region" description="Helical" evidence="19">
    <location>
        <begin position="31"/>
        <end position="58"/>
    </location>
</feature>
<evidence type="ECO:0000259" key="21">
    <source>
        <dbReference type="Pfam" id="PF11838"/>
    </source>
</evidence>
<feature type="binding site" evidence="17">
    <location>
        <position position="423"/>
    </location>
    <ligand>
        <name>Zn(2+)</name>
        <dbReference type="ChEBI" id="CHEBI:29105"/>
        <note>catalytic</note>
    </ligand>
</feature>
<keyword evidence="4" id="KW-1003">Cell membrane</keyword>